<name>A0A8X7VXI6_BRACI</name>
<gene>
    <name evidence="2" type="ORF">Bca52824_012103</name>
</gene>
<dbReference type="PANTHER" id="PTHR31111">
    <property type="entry name" value="BNAA05G37150D PROTEIN-RELATED"/>
    <property type="match status" value="1"/>
</dbReference>
<organism evidence="2 3">
    <name type="scientific">Brassica carinata</name>
    <name type="common">Ethiopian mustard</name>
    <name type="synonym">Abyssinian cabbage</name>
    <dbReference type="NCBI Taxonomy" id="52824"/>
    <lineage>
        <taxon>Eukaryota</taxon>
        <taxon>Viridiplantae</taxon>
        <taxon>Streptophyta</taxon>
        <taxon>Embryophyta</taxon>
        <taxon>Tracheophyta</taxon>
        <taxon>Spermatophyta</taxon>
        <taxon>Magnoliopsida</taxon>
        <taxon>eudicotyledons</taxon>
        <taxon>Gunneridae</taxon>
        <taxon>Pentapetalae</taxon>
        <taxon>rosids</taxon>
        <taxon>malvids</taxon>
        <taxon>Brassicales</taxon>
        <taxon>Brassicaceae</taxon>
        <taxon>Brassiceae</taxon>
        <taxon>Brassica</taxon>
    </lineage>
</organism>
<sequence>MRYRCVSKPWSSITTLPSFINSFTSRSTSRSPTLLVTFASGSEKYAFSFPQHQTPDRSTCSPFYSYQTTNIDLKGSRSESIHGLILSHVFKIWNPTLRANRHEDSHDSIISFDVKSEYFNVINYPEGLSLSWFSSFHMIPYEGRLAFTEGAVYLYILKDAHGRKWTRERYVLHLPYERAYRSIL</sequence>
<protein>
    <recommendedName>
        <fullName evidence="1">F-box associated beta-propeller type 3 domain-containing protein</fullName>
    </recommendedName>
</protein>
<accession>A0A8X7VXI6</accession>
<keyword evidence="3" id="KW-1185">Reference proteome</keyword>
<dbReference type="PANTHER" id="PTHR31111:SF85">
    <property type="entry name" value="F-BOX DOMAIN-CONTAINING PROTEIN"/>
    <property type="match status" value="1"/>
</dbReference>
<reference evidence="2 3" key="1">
    <citation type="submission" date="2020-02" db="EMBL/GenBank/DDBJ databases">
        <authorList>
            <person name="Ma Q."/>
            <person name="Huang Y."/>
            <person name="Song X."/>
            <person name="Pei D."/>
        </authorList>
    </citation>
    <scope>NUCLEOTIDE SEQUENCE [LARGE SCALE GENOMIC DNA]</scope>
    <source>
        <strain evidence="2">Sxm20200214</strain>
        <tissue evidence="2">Leaf</tissue>
    </source>
</reference>
<feature type="domain" description="F-box associated beta-propeller type 3" evidence="1">
    <location>
        <begin position="100"/>
        <end position="177"/>
    </location>
</feature>
<dbReference type="Pfam" id="PF08268">
    <property type="entry name" value="FBA_3"/>
    <property type="match status" value="1"/>
</dbReference>
<dbReference type="OrthoDB" id="5314306at2759"/>
<evidence type="ECO:0000313" key="3">
    <source>
        <dbReference type="Proteomes" id="UP000886595"/>
    </source>
</evidence>
<proteinExistence type="predicted"/>
<comment type="caution">
    <text evidence="2">The sequence shown here is derived from an EMBL/GenBank/DDBJ whole genome shotgun (WGS) entry which is preliminary data.</text>
</comment>
<dbReference type="InterPro" id="IPR013187">
    <property type="entry name" value="F-box-assoc_dom_typ3"/>
</dbReference>
<evidence type="ECO:0000313" key="2">
    <source>
        <dbReference type="EMBL" id="KAG2318890.1"/>
    </source>
</evidence>
<dbReference type="AlphaFoldDB" id="A0A8X7VXI6"/>
<evidence type="ECO:0000259" key="1">
    <source>
        <dbReference type="Pfam" id="PF08268"/>
    </source>
</evidence>
<dbReference type="EMBL" id="JAAMPC010000003">
    <property type="protein sequence ID" value="KAG2318890.1"/>
    <property type="molecule type" value="Genomic_DNA"/>
</dbReference>
<dbReference type="Proteomes" id="UP000886595">
    <property type="component" value="Unassembled WGS sequence"/>
</dbReference>